<feature type="transmembrane region" description="Helical" evidence="1">
    <location>
        <begin position="197"/>
        <end position="218"/>
    </location>
</feature>
<dbReference type="InterPro" id="IPR026898">
    <property type="entry name" value="PrsW"/>
</dbReference>
<keyword evidence="1" id="KW-0812">Transmembrane</keyword>
<keyword evidence="1" id="KW-1133">Transmembrane helix</keyword>
<feature type="transmembrane region" description="Helical" evidence="1">
    <location>
        <begin position="296"/>
        <end position="318"/>
    </location>
</feature>
<protein>
    <recommendedName>
        <fullName evidence="3">Protease PrsW</fullName>
    </recommendedName>
</protein>
<dbReference type="EMBL" id="AMFJ01000317">
    <property type="protein sequence ID" value="EKE28576.1"/>
    <property type="molecule type" value="Genomic_DNA"/>
</dbReference>
<reference evidence="2" key="1">
    <citation type="journal article" date="2012" name="Science">
        <title>Fermentation, hydrogen, and sulfur metabolism in multiple uncultivated bacterial phyla.</title>
        <authorList>
            <person name="Wrighton K.C."/>
            <person name="Thomas B.C."/>
            <person name="Sharon I."/>
            <person name="Miller C.S."/>
            <person name="Castelle C.J."/>
            <person name="VerBerkmoes N.C."/>
            <person name="Wilkins M.J."/>
            <person name="Hettich R.L."/>
            <person name="Lipton M.S."/>
            <person name="Williams K.H."/>
            <person name="Long P.E."/>
            <person name="Banfield J.F."/>
        </authorList>
    </citation>
    <scope>NUCLEOTIDE SEQUENCE [LARGE SCALE GENOMIC DNA]</scope>
</reference>
<feature type="transmembrane region" description="Helical" evidence="1">
    <location>
        <begin position="157"/>
        <end position="174"/>
    </location>
</feature>
<sequence>MSLIFSIIGILIFAFMPILWWAYLFSYLDDTPLHSKRFIAWILAWAISVVPVLYLEEIMEVVWLENLNILTYISDNVFAPIWISLSVIATIITVGVFMFFAWMLFFDLLLKIWKTYLRNIVILCFFSFIFIAIYYIINKFSIFDSKISSEVTIWKNVFNTIWLITLYYIIVWLLEESSKHFSFLPSSLFFTDSVKKWVLLAVFIALWFWFIENILYMWSITKESSFWWEAISIWIFRWIFSLFVHIICSIIVARWFVGWYLKSKADKSIIPYSKAFLTAMFLSISVHAIYDISLTFWFTAIIFIYFIIWYLYITRLFYKEA</sequence>
<name>K2FBT1_9BACT</name>
<feature type="transmembrane region" description="Helical" evidence="1">
    <location>
        <begin position="269"/>
        <end position="290"/>
    </location>
</feature>
<accession>K2FBT1</accession>
<feature type="transmembrane region" description="Helical" evidence="1">
    <location>
        <begin position="6"/>
        <end position="26"/>
    </location>
</feature>
<gene>
    <name evidence="2" type="ORF">ACD_3C00043G0015</name>
</gene>
<feature type="transmembrane region" description="Helical" evidence="1">
    <location>
        <begin position="116"/>
        <end position="137"/>
    </location>
</feature>
<evidence type="ECO:0000256" key="1">
    <source>
        <dbReference type="SAM" id="Phobius"/>
    </source>
</evidence>
<evidence type="ECO:0000313" key="2">
    <source>
        <dbReference type="EMBL" id="EKE28576.1"/>
    </source>
</evidence>
<feature type="transmembrane region" description="Helical" evidence="1">
    <location>
        <begin position="81"/>
        <end position="104"/>
    </location>
</feature>
<feature type="transmembrane region" description="Helical" evidence="1">
    <location>
        <begin position="38"/>
        <end position="55"/>
    </location>
</feature>
<comment type="caution">
    <text evidence="2">The sequence shown here is derived from an EMBL/GenBank/DDBJ whole genome shotgun (WGS) entry which is preliminary data.</text>
</comment>
<evidence type="ECO:0008006" key="3">
    <source>
        <dbReference type="Google" id="ProtNLM"/>
    </source>
</evidence>
<dbReference type="GO" id="GO:0008233">
    <property type="term" value="F:peptidase activity"/>
    <property type="evidence" value="ECO:0007669"/>
    <property type="project" value="InterPro"/>
</dbReference>
<proteinExistence type="predicted"/>
<dbReference type="AlphaFoldDB" id="K2FBT1"/>
<keyword evidence="1" id="KW-0472">Membrane</keyword>
<dbReference type="Pfam" id="PF13367">
    <property type="entry name" value="PrsW-protease"/>
    <property type="match status" value="1"/>
</dbReference>
<feature type="transmembrane region" description="Helical" evidence="1">
    <location>
        <begin position="238"/>
        <end position="257"/>
    </location>
</feature>
<organism evidence="2">
    <name type="scientific">uncultured bacterium</name>
    <name type="common">gcode 4</name>
    <dbReference type="NCBI Taxonomy" id="1234023"/>
    <lineage>
        <taxon>Bacteria</taxon>
        <taxon>environmental samples</taxon>
    </lineage>
</organism>